<dbReference type="Proteomes" id="UP000615446">
    <property type="component" value="Unassembled WGS sequence"/>
</dbReference>
<evidence type="ECO:0000313" key="2">
    <source>
        <dbReference type="Proteomes" id="UP000615446"/>
    </source>
</evidence>
<protein>
    <submittedName>
        <fullName evidence="1">Uncharacterized protein</fullName>
    </submittedName>
</protein>
<reference evidence="1" key="1">
    <citation type="submission" date="2019-10" db="EMBL/GenBank/DDBJ databases">
        <title>Conservation and host-specific expression of non-tandemly repeated heterogenous ribosome RNA gene in arbuscular mycorrhizal fungi.</title>
        <authorList>
            <person name="Maeda T."/>
            <person name="Kobayashi Y."/>
            <person name="Nakagawa T."/>
            <person name="Ezawa T."/>
            <person name="Yamaguchi K."/>
            <person name="Bino T."/>
            <person name="Nishimoto Y."/>
            <person name="Shigenobu S."/>
            <person name="Kawaguchi M."/>
        </authorList>
    </citation>
    <scope>NUCLEOTIDE SEQUENCE</scope>
    <source>
        <strain evidence="1">HR1</strain>
    </source>
</reference>
<comment type="caution">
    <text evidence="1">The sequence shown here is derived from an EMBL/GenBank/DDBJ whole genome shotgun (WGS) entry which is preliminary data.</text>
</comment>
<evidence type="ECO:0000313" key="1">
    <source>
        <dbReference type="EMBL" id="GES99792.1"/>
    </source>
</evidence>
<sequence length="72" mass="8416">MVDLLQPGSIDTGTHEIAKINTESIGFKQYNNLNKMDYYLKEVEMFSGILTEIQFSYLQYLRYKSKIYHQGG</sequence>
<name>A0A8H3M308_9GLOM</name>
<gene>
    <name evidence="1" type="ORF">RCL2_002627500</name>
</gene>
<dbReference type="AlphaFoldDB" id="A0A8H3M308"/>
<dbReference type="EMBL" id="BLAL01000285">
    <property type="protein sequence ID" value="GES99792.1"/>
    <property type="molecule type" value="Genomic_DNA"/>
</dbReference>
<organism evidence="1 2">
    <name type="scientific">Rhizophagus clarus</name>
    <dbReference type="NCBI Taxonomy" id="94130"/>
    <lineage>
        <taxon>Eukaryota</taxon>
        <taxon>Fungi</taxon>
        <taxon>Fungi incertae sedis</taxon>
        <taxon>Mucoromycota</taxon>
        <taxon>Glomeromycotina</taxon>
        <taxon>Glomeromycetes</taxon>
        <taxon>Glomerales</taxon>
        <taxon>Glomeraceae</taxon>
        <taxon>Rhizophagus</taxon>
    </lineage>
</organism>
<accession>A0A8H3M308</accession>
<proteinExistence type="predicted"/>